<name>A0AAJ6NSC7_9CYAN</name>
<proteinExistence type="predicted"/>
<evidence type="ECO:0000313" key="1">
    <source>
        <dbReference type="EMBL" id="WGV25518.1"/>
    </source>
</evidence>
<dbReference type="Proteomes" id="UP001223520">
    <property type="component" value="Chromosome"/>
</dbReference>
<keyword evidence="2" id="KW-1185">Reference proteome</keyword>
<reference evidence="1 2" key="1">
    <citation type="journal article" date="2023" name="Limnol Oceanogr Lett">
        <title>Environmental adaptations by the intertidal Antarctic cyanobacterium Halotia branconii CENA392 as revealed using long-read genome sequencing.</title>
        <authorList>
            <person name="Dextro R.B."/>
            <person name="Delbaje E."/>
            <person name="Freitas P.N.N."/>
            <person name="Geraldes V."/>
            <person name="Pinto E."/>
            <person name="Long P.F."/>
            <person name="Fiore M.F."/>
        </authorList>
    </citation>
    <scope>NUCLEOTIDE SEQUENCE [LARGE SCALE GENOMIC DNA]</scope>
    <source>
        <strain evidence="1 2">CENA392</strain>
    </source>
</reference>
<gene>
    <name evidence="1" type="ORF">QI031_27940</name>
</gene>
<dbReference type="KEGG" id="hbq:QI031_27940"/>
<dbReference type="AlphaFoldDB" id="A0AAJ6NSC7"/>
<organism evidence="1 2">
    <name type="scientific">Halotia branconii CENA392</name>
    <dbReference type="NCBI Taxonomy" id="1539056"/>
    <lineage>
        <taxon>Bacteria</taxon>
        <taxon>Bacillati</taxon>
        <taxon>Cyanobacteriota</taxon>
        <taxon>Cyanophyceae</taxon>
        <taxon>Nostocales</taxon>
        <taxon>Nodulariaceae</taxon>
        <taxon>Halotia</taxon>
    </lineage>
</organism>
<protein>
    <submittedName>
        <fullName evidence="1">Uncharacterized protein</fullName>
    </submittedName>
</protein>
<evidence type="ECO:0000313" key="2">
    <source>
        <dbReference type="Proteomes" id="UP001223520"/>
    </source>
</evidence>
<dbReference type="EMBL" id="CP124543">
    <property type="protein sequence ID" value="WGV25518.1"/>
    <property type="molecule type" value="Genomic_DNA"/>
</dbReference>
<accession>A0AAJ6NSC7</accession>
<sequence length="71" mass="8341">MRTFFTDVNQVINVIEIASKRVREREIKTENVTLEVSVQIVGLIELRMQTDVANTEVIEEKMLDVNHNFRH</sequence>
<dbReference type="RefSeq" id="WP_281482817.1">
    <property type="nucleotide sequence ID" value="NZ_CP124543.1"/>
</dbReference>